<dbReference type="Proteomes" id="UP000053342">
    <property type="component" value="Unassembled WGS sequence"/>
</dbReference>
<dbReference type="STRING" id="215243.A0A0D2D5R5"/>
<dbReference type="CDD" id="cd00130">
    <property type="entry name" value="PAS"/>
    <property type="match status" value="1"/>
</dbReference>
<evidence type="ECO:0000256" key="2">
    <source>
        <dbReference type="ARBA" id="ARBA00022643"/>
    </source>
</evidence>
<evidence type="ECO:0000256" key="3">
    <source>
        <dbReference type="ARBA" id="ARBA00022991"/>
    </source>
</evidence>
<dbReference type="SUPFAM" id="SSF55785">
    <property type="entry name" value="PYP-like sensor domain (PAS domain)"/>
    <property type="match status" value="1"/>
</dbReference>
<feature type="compositionally biased region" description="Basic and acidic residues" evidence="4">
    <location>
        <begin position="831"/>
        <end position="852"/>
    </location>
</feature>
<dbReference type="PANTHER" id="PTHR47429">
    <property type="entry name" value="PROTEIN TWIN LOV 1"/>
    <property type="match status" value="1"/>
</dbReference>
<protein>
    <recommendedName>
        <fullName evidence="9">PAC domain-containing protein</fullName>
    </recommendedName>
</protein>
<dbReference type="GeneID" id="27361815"/>
<dbReference type="Pfam" id="PF13426">
    <property type="entry name" value="PAS_9"/>
    <property type="match status" value="1"/>
</dbReference>
<proteinExistence type="predicted"/>
<evidence type="ECO:0000256" key="1">
    <source>
        <dbReference type="ARBA" id="ARBA00022630"/>
    </source>
</evidence>
<dbReference type="GO" id="GO:0005634">
    <property type="term" value="C:nucleus"/>
    <property type="evidence" value="ECO:0007669"/>
    <property type="project" value="TreeGrafter"/>
</dbReference>
<dbReference type="PANTHER" id="PTHR47429:SF9">
    <property type="entry name" value="PAS DOMAIN-CONTAINING PROTEIN"/>
    <property type="match status" value="1"/>
</dbReference>
<feature type="region of interest" description="Disordered" evidence="4">
    <location>
        <begin position="872"/>
        <end position="1004"/>
    </location>
</feature>
<reference evidence="7 8" key="1">
    <citation type="submission" date="2015-01" db="EMBL/GenBank/DDBJ databases">
        <title>The Genome Sequence of Exophiala oligosperma CBS72588.</title>
        <authorList>
            <consortium name="The Broad Institute Genomics Platform"/>
            <person name="Cuomo C."/>
            <person name="de Hoog S."/>
            <person name="Gorbushina A."/>
            <person name="Stielow B."/>
            <person name="Teixiera M."/>
            <person name="Abouelleil A."/>
            <person name="Chapman S.B."/>
            <person name="Priest M."/>
            <person name="Young S.K."/>
            <person name="Wortman J."/>
            <person name="Nusbaum C."/>
            <person name="Birren B."/>
        </authorList>
    </citation>
    <scope>NUCLEOTIDE SEQUENCE [LARGE SCALE GENOMIC DNA]</scope>
    <source>
        <strain evidence="7 8">CBS 72588</strain>
    </source>
</reference>
<dbReference type="PROSITE" id="PS50112">
    <property type="entry name" value="PAS"/>
    <property type="match status" value="1"/>
</dbReference>
<evidence type="ECO:0008006" key="9">
    <source>
        <dbReference type="Google" id="ProtNLM"/>
    </source>
</evidence>
<evidence type="ECO:0000259" key="5">
    <source>
        <dbReference type="PROSITE" id="PS50112"/>
    </source>
</evidence>
<feature type="domain" description="PAS" evidence="5">
    <location>
        <begin position="290"/>
        <end position="339"/>
    </location>
</feature>
<name>A0A0D2D5R5_9EURO</name>
<dbReference type="Gene3D" id="3.30.450.20">
    <property type="entry name" value="PAS domain"/>
    <property type="match status" value="1"/>
</dbReference>
<evidence type="ECO:0000313" key="8">
    <source>
        <dbReference type="Proteomes" id="UP000053342"/>
    </source>
</evidence>
<gene>
    <name evidence="7" type="ORF">PV06_09741</name>
</gene>
<dbReference type="NCBIfam" id="TIGR00229">
    <property type="entry name" value="sensory_box"/>
    <property type="match status" value="1"/>
</dbReference>
<feature type="compositionally biased region" description="Basic residues" evidence="4">
    <location>
        <begin position="8"/>
        <end position="22"/>
    </location>
</feature>
<dbReference type="EMBL" id="KN847342">
    <property type="protein sequence ID" value="KIW37745.1"/>
    <property type="molecule type" value="Genomic_DNA"/>
</dbReference>
<evidence type="ECO:0000313" key="7">
    <source>
        <dbReference type="EMBL" id="KIW37745.1"/>
    </source>
</evidence>
<dbReference type="InterPro" id="IPR000014">
    <property type="entry name" value="PAS"/>
</dbReference>
<keyword evidence="2" id="KW-0288">FMN</keyword>
<evidence type="ECO:0000259" key="6">
    <source>
        <dbReference type="PROSITE" id="PS50113"/>
    </source>
</evidence>
<keyword evidence="1" id="KW-0285">Flavoprotein</keyword>
<keyword evidence="3" id="KW-0157">Chromophore</keyword>
<feature type="region of interest" description="Disordered" evidence="4">
    <location>
        <begin position="474"/>
        <end position="514"/>
    </location>
</feature>
<sequence>MDLERIKQNLRIRSGRAKKPRKLPAENPSVTPAKVSKVVEQPPVKANDTAKSPRVPSKPATPPSKEGIPSRPRGILTPLPVVESANISKPRPGLPHAVTGSNFNLKLPEHWPRYGRSGIERPQRSPVLDKSSKGQSIRRTVSDNDTTDVLDFDLRPPPPRVKPPSIESLAELLFSARHLNVLVYKPQYLAAFTTFIRRYRPQYHDVIVGYIESQKAIKAVEYANAVAHSITSEATKVTRPTQVATLDKIFEDWNRSCFSTLIDTALPMYITYNLVKVVTECLVNEITGRQTPLMRDLVGGLSEVFCLTDPNQPDNPIIYASEEFFRLTGYGVDDVIGHNCRFLQGVKTNRESVKRLRDDVRRGEETCETLLNYRRDGRAFINLLMTAPLHDDQGNVKYNIGAQIDVTGLVERGKGLDGFGSLLINRGLEQPAHKADGNPSYGNEQTVKKAHALGKLKELSEMFDLEESVAVNSRSRSLSRSTDDDEHSIGRRPRRIYGNYSSSEDHDGVSGDDEDATWKLAESGRSGLSGKLPGVYDSYMLIRAAPSLRIVFVSPRLRRRFGNIVQHPFLAHIGASPVTLAGLRESLGTGIPVSAKVNFMVNAGERRDGISIPAGSKPGNLGHHRVSWISATPLIGSDGKVGVWMIVVVERAKVPRDTKNDAAREPTNTIQPLTTRRLEMLEIQTRDVPDYTQQYRSKSPGRKERPIEDMPIKPKRLTDEIIEAPPGQVHRSYDMVPQRVGSDKDESNASKTPTEQTGVVTPTRPIASDGQQKAINVETVKTTDEAVDEGNRPGPEPEPVKVTSSEKESQEPEQVVDIQPETNPEPVKITCPEKESQYSEDVDIKLENEQPKPHTLIISKVDSALMRSLSADQLDSAKIGSEPPSPNDSGFQEVPKHSHHHYSSEDEDTPRRPQARPGIFERTPPQSRPGTSSGHDASKSTPKHYMDYIRHHGSRPSSDYNRAMSGGMLSSSMYHEYHDFVEKDEQGDEEEEDEECARTPYSVD</sequence>
<dbReference type="HOGENOM" id="CLU_012260_0_0_1"/>
<evidence type="ECO:0000256" key="4">
    <source>
        <dbReference type="SAM" id="MobiDB-lite"/>
    </source>
</evidence>
<organism evidence="7 8">
    <name type="scientific">Exophiala oligosperma</name>
    <dbReference type="NCBI Taxonomy" id="215243"/>
    <lineage>
        <taxon>Eukaryota</taxon>
        <taxon>Fungi</taxon>
        <taxon>Dikarya</taxon>
        <taxon>Ascomycota</taxon>
        <taxon>Pezizomycotina</taxon>
        <taxon>Eurotiomycetes</taxon>
        <taxon>Chaetothyriomycetidae</taxon>
        <taxon>Chaetothyriales</taxon>
        <taxon>Herpotrichiellaceae</taxon>
        <taxon>Exophiala</taxon>
    </lineage>
</organism>
<dbReference type="VEuPathDB" id="FungiDB:PV06_09741"/>
<feature type="region of interest" description="Disordered" evidence="4">
    <location>
        <begin position="689"/>
        <end position="714"/>
    </location>
</feature>
<accession>A0A0D2D5R5</accession>
<feature type="compositionally biased region" description="Polar residues" evidence="4">
    <location>
        <begin position="749"/>
        <end position="760"/>
    </location>
</feature>
<feature type="domain" description="PAC" evidence="6">
    <location>
        <begin position="365"/>
        <end position="418"/>
    </location>
</feature>
<feature type="compositionally biased region" description="Acidic residues" evidence="4">
    <location>
        <begin position="985"/>
        <end position="995"/>
    </location>
</feature>
<dbReference type="OrthoDB" id="447251at2759"/>
<dbReference type="InterPro" id="IPR035965">
    <property type="entry name" value="PAS-like_dom_sf"/>
</dbReference>
<feature type="compositionally biased region" description="Polar residues" evidence="4">
    <location>
        <begin position="924"/>
        <end position="935"/>
    </location>
</feature>
<dbReference type="PROSITE" id="PS50113">
    <property type="entry name" value="PAC"/>
    <property type="match status" value="1"/>
</dbReference>
<keyword evidence="8" id="KW-1185">Reference proteome</keyword>
<feature type="compositionally biased region" description="Basic and acidic residues" evidence="4">
    <location>
        <begin position="114"/>
        <end position="123"/>
    </location>
</feature>
<feature type="compositionally biased region" description="Basic and acidic residues" evidence="4">
    <location>
        <begin position="701"/>
        <end position="714"/>
    </location>
</feature>
<feature type="region of interest" description="Disordered" evidence="4">
    <location>
        <begin position="739"/>
        <end position="854"/>
    </location>
</feature>
<feature type="compositionally biased region" description="Basic and acidic residues" evidence="4">
    <location>
        <begin position="975"/>
        <end position="984"/>
    </location>
</feature>
<feature type="region of interest" description="Disordered" evidence="4">
    <location>
        <begin position="1"/>
        <end position="76"/>
    </location>
</feature>
<feature type="region of interest" description="Disordered" evidence="4">
    <location>
        <begin position="114"/>
        <end position="157"/>
    </location>
</feature>
<dbReference type="RefSeq" id="XP_016257961.1">
    <property type="nucleotide sequence ID" value="XM_016411207.1"/>
</dbReference>
<dbReference type="AlphaFoldDB" id="A0A0D2D5R5"/>
<dbReference type="InterPro" id="IPR000700">
    <property type="entry name" value="PAS-assoc_C"/>
</dbReference>